<dbReference type="GO" id="GO:0005886">
    <property type="term" value="C:plasma membrane"/>
    <property type="evidence" value="ECO:0007669"/>
    <property type="project" value="UniProtKB-SubCell"/>
</dbReference>
<feature type="domain" description="Protein kinase" evidence="25">
    <location>
        <begin position="781"/>
        <end position="1060"/>
    </location>
</feature>
<keyword evidence="18" id="KW-0675">Receptor</keyword>
<reference evidence="26" key="1">
    <citation type="submission" date="2023-07" db="EMBL/GenBank/DDBJ databases">
        <title>A chromosome-level genome assembly of Lolium multiflorum.</title>
        <authorList>
            <person name="Chen Y."/>
            <person name="Copetti D."/>
            <person name="Kolliker R."/>
            <person name="Studer B."/>
        </authorList>
    </citation>
    <scope>NUCLEOTIDE SEQUENCE</scope>
    <source>
        <strain evidence="26">02402/16</strain>
        <tissue evidence="26">Leaf</tissue>
    </source>
</reference>
<keyword evidence="27" id="KW-1185">Reference proteome</keyword>
<keyword evidence="15 22" id="KW-0067">ATP-binding</keyword>
<dbReference type="Gene3D" id="1.10.510.10">
    <property type="entry name" value="Transferase(Phosphotransferase) domain 1"/>
    <property type="match status" value="1"/>
</dbReference>
<name>A0AAD8RKE6_LOLMU</name>
<comment type="caution">
    <text evidence="26">The sequence shown here is derived from an EMBL/GenBank/DDBJ whole genome shotgun (WGS) entry which is preliminary data.</text>
</comment>
<evidence type="ECO:0000256" key="15">
    <source>
        <dbReference type="ARBA" id="ARBA00022840"/>
    </source>
</evidence>
<dbReference type="InterPro" id="IPR001611">
    <property type="entry name" value="Leu-rich_rpt"/>
</dbReference>
<dbReference type="Gene3D" id="3.30.200.20">
    <property type="entry name" value="Phosphorylase Kinase, domain 1"/>
    <property type="match status" value="1"/>
</dbReference>
<dbReference type="Pfam" id="PF00560">
    <property type="entry name" value="LRR_1"/>
    <property type="match status" value="6"/>
</dbReference>
<keyword evidence="7" id="KW-0433">Leucine-rich repeat</keyword>
<dbReference type="PROSITE" id="PS00108">
    <property type="entry name" value="PROTEIN_KINASE_ST"/>
    <property type="match status" value="1"/>
</dbReference>
<evidence type="ECO:0000256" key="10">
    <source>
        <dbReference type="ARBA" id="ARBA00022692"/>
    </source>
</evidence>
<dbReference type="AlphaFoldDB" id="A0AAD8RKE6"/>
<feature type="signal peptide" evidence="24">
    <location>
        <begin position="1"/>
        <end position="23"/>
    </location>
</feature>
<dbReference type="EMBL" id="JAUUTY010000005">
    <property type="protein sequence ID" value="KAK1626257.1"/>
    <property type="molecule type" value="Genomic_DNA"/>
</dbReference>
<dbReference type="Pfam" id="PF20141">
    <property type="entry name" value="Island"/>
    <property type="match status" value="1"/>
</dbReference>
<evidence type="ECO:0000256" key="2">
    <source>
        <dbReference type="ARBA" id="ARBA00009592"/>
    </source>
</evidence>
<comment type="catalytic activity">
    <reaction evidence="20">
        <text>L-threonyl-[protein] + ATP = O-phospho-L-threonyl-[protein] + ADP + H(+)</text>
        <dbReference type="Rhea" id="RHEA:46608"/>
        <dbReference type="Rhea" id="RHEA-COMP:11060"/>
        <dbReference type="Rhea" id="RHEA-COMP:11605"/>
        <dbReference type="ChEBI" id="CHEBI:15378"/>
        <dbReference type="ChEBI" id="CHEBI:30013"/>
        <dbReference type="ChEBI" id="CHEBI:30616"/>
        <dbReference type="ChEBI" id="CHEBI:61977"/>
        <dbReference type="ChEBI" id="CHEBI:456216"/>
        <dbReference type="EC" id="2.7.11.1"/>
    </reaction>
</comment>
<dbReference type="SUPFAM" id="SSF52058">
    <property type="entry name" value="L domain-like"/>
    <property type="match status" value="2"/>
</dbReference>
<evidence type="ECO:0000256" key="18">
    <source>
        <dbReference type="ARBA" id="ARBA00023170"/>
    </source>
</evidence>
<keyword evidence="9" id="KW-0808">Transferase</keyword>
<dbReference type="Pfam" id="PF07714">
    <property type="entry name" value="PK_Tyr_Ser-Thr"/>
    <property type="match status" value="1"/>
</dbReference>
<dbReference type="GO" id="GO:0004674">
    <property type="term" value="F:protein serine/threonine kinase activity"/>
    <property type="evidence" value="ECO:0007669"/>
    <property type="project" value="UniProtKB-KW"/>
</dbReference>
<dbReference type="GO" id="GO:0009742">
    <property type="term" value="P:brassinosteroid mediated signaling pathway"/>
    <property type="evidence" value="ECO:0007669"/>
    <property type="project" value="UniProtKB-KW"/>
</dbReference>
<evidence type="ECO:0000256" key="1">
    <source>
        <dbReference type="ARBA" id="ARBA00004251"/>
    </source>
</evidence>
<dbReference type="Proteomes" id="UP001231189">
    <property type="component" value="Unassembled WGS sequence"/>
</dbReference>
<keyword evidence="16 23" id="KW-1133">Transmembrane helix</keyword>
<dbReference type="Pfam" id="PF13855">
    <property type="entry name" value="LRR_8"/>
    <property type="match status" value="2"/>
</dbReference>
<evidence type="ECO:0000256" key="23">
    <source>
        <dbReference type="SAM" id="Phobius"/>
    </source>
</evidence>
<protein>
    <recommendedName>
        <fullName evidence="3">non-specific serine/threonine protein kinase</fullName>
        <ecNumber evidence="3">2.7.11.1</ecNumber>
    </recommendedName>
</protein>
<dbReference type="SUPFAM" id="SSF56112">
    <property type="entry name" value="Protein kinase-like (PK-like)"/>
    <property type="match status" value="1"/>
</dbReference>
<keyword evidence="4" id="KW-1003">Cell membrane</keyword>
<feature type="binding site" evidence="22">
    <location>
        <position position="809"/>
    </location>
    <ligand>
        <name>ATP</name>
        <dbReference type="ChEBI" id="CHEBI:30616"/>
    </ligand>
</feature>
<comment type="similarity">
    <text evidence="2">Belongs to the RLP family.</text>
</comment>
<evidence type="ECO:0000256" key="11">
    <source>
        <dbReference type="ARBA" id="ARBA00022729"/>
    </source>
</evidence>
<evidence type="ECO:0000256" key="14">
    <source>
        <dbReference type="ARBA" id="ARBA00022777"/>
    </source>
</evidence>
<evidence type="ECO:0000256" key="19">
    <source>
        <dbReference type="ARBA" id="ARBA00023180"/>
    </source>
</evidence>
<evidence type="ECO:0000256" key="3">
    <source>
        <dbReference type="ARBA" id="ARBA00012513"/>
    </source>
</evidence>
<evidence type="ECO:0000259" key="25">
    <source>
        <dbReference type="PROSITE" id="PS50011"/>
    </source>
</evidence>
<dbReference type="GO" id="GO:0005524">
    <property type="term" value="F:ATP binding"/>
    <property type="evidence" value="ECO:0007669"/>
    <property type="project" value="UniProtKB-UniRule"/>
</dbReference>
<dbReference type="InterPro" id="IPR011009">
    <property type="entry name" value="Kinase-like_dom_sf"/>
</dbReference>
<evidence type="ECO:0000313" key="26">
    <source>
        <dbReference type="EMBL" id="KAK1626257.1"/>
    </source>
</evidence>
<feature type="chain" id="PRO_5041946997" description="non-specific serine/threonine protein kinase" evidence="24">
    <location>
        <begin position="24"/>
        <end position="1074"/>
    </location>
</feature>
<dbReference type="InterPro" id="IPR001245">
    <property type="entry name" value="Ser-Thr/Tyr_kinase_cat_dom"/>
</dbReference>
<feature type="transmembrane region" description="Helical" evidence="23">
    <location>
        <begin position="725"/>
        <end position="747"/>
    </location>
</feature>
<keyword evidence="13 22" id="KW-0547">Nucleotide-binding</keyword>
<dbReference type="EC" id="2.7.11.1" evidence="3"/>
<accession>A0AAD8RKE6</accession>
<keyword evidence="19" id="KW-0325">Glycoprotein</keyword>
<evidence type="ECO:0000256" key="20">
    <source>
        <dbReference type="ARBA" id="ARBA00047899"/>
    </source>
</evidence>
<dbReference type="InterPro" id="IPR051809">
    <property type="entry name" value="Plant_receptor-like_S/T_kinase"/>
</dbReference>
<keyword evidence="6" id="KW-0597">Phosphoprotein</keyword>
<dbReference type="SMART" id="SM00220">
    <property type="entry name" value="S_TKc"/>
    <property type="match status" value="1"/>
</dbReference>
<evidence type="ECO:0000256" key="12">
    <source>
        <dbReference type="ARBA" id="ARBA00022737"/>
    </source>
</evidence>
<comment type="subcellular location">
    <subcellularLocation>
        <location evidence="1">Cell membrane</location>
        <topology evidence="1">Single-pass type I membrane protein</topology>
    </subcellularLocation>
</comment>
<evidence type="ECO:0000256" key="7">
    <source>
        <dbReference type="ARBA" id="ARBA00022614"/>
    </source>
</evidence>
<keyword evidence="10 23" id="KW-0812">Transmembrane</keyword>
<evidence type="ECO:0000256" key="4">
    <source>
        <dbReference type="ARBA" id="ARBA00022475"/>
    </source>
</evidence>
<dbReference type="InterPro" id="IPR017441">
    <property type="entry name" value="Protein_kinase_ATP_BS"/>
</dbReference>
<evidence type="ECO:0000256" key="16">
    <source>
        <dbReference type="ARBA" id="ARBA00022989"/>
    </source>
</evidence>
<dbReference type="FunFam" id="1.10.510.10:FF:000358">
    <property type="entry name" value="Putative leucine-rich repeat receptor-like serine/threonine-protein kinase"/>
    <property type="match status" value="1"/>
</dbReference>
<proteinExistence type="inferred from homology"/>
<evidence type="ECO:0000256" key="9">
    <source>
        <dbReference type="ARBA" id="ARBA00022679"/>
    </source>
</evidence>
<evidence type="ECO:0000256" key="13">
    <source>
        <dbReference type="ARBA" id="ARBA00022741"/>
    </source>
</evidence>
<keyword evidence="8" id="KW-1070">Brassinosteroid signaling pathway</keyword>
<dbReference type="FunFam" id="3.30.200.20:FF:000661">
    <property type="entry name" value="Serine-threonine protein kinase plant-type"/>
    <property type="match status" value="1"/>
</dbReference>
<dbReference type="InterPro" id="IPR000719">
    <property type="entry name" value="Prot_kinase_dom"/>
</dbReference>
<dbReference type="Gene3D" id="3.30.1490.310">
    <property type="match status" value="1"/>
</dbReference>
<sequence length="1074" mass="115732">MGFALFATVLLLLHAPVAVPTSADETKTMTDEQLLERFKAAVRNKRELGGWTCGDSVCQFPGAGCVGSRLSTLSLAGVPLDVDFRAIATTLLRLSGVQKVSLRGANVTGSLADDSSGRWRCSHMLAQLDLSGNGALLRGHVADAAVLAGACGGLRELNLSRNALVGGRKGDRGAAGFAGLDVLDLSYNRIAGDLSWIASAVGVRHLGLAGNMISGLIPLLSNCSRMESLDLSRNDISGEVAPGVISGCSSLVTLDLSNNLLTGAFPPDILGFASLSYLNLSFNNFSDGLPAGDSLAAGIPRVATLSLSYNYFNGSLPDTMGSLAELTTLELNSNELTGVIPPSLCPSTGTSKLEVLHLQNNYLTGGIPPSISNCANLQSLDLALNYINGSIPTSLGDLTLLRDLILWENQLHGEIPASLAGARWLQHLILDYNGLTGGIPPELVYCQDLIWLSLGSNKLSGPVPAWLGRLDSMANLKLNNNSFSGTIPPELGDCKQLILLDLNDNQLSGPIPPELARQSGKVPILDTGRTSTYLRNQGSRTGECHGSGNLLHTSGIRSDDLNRMASKKLCNFTVLHLSSPEFASTLNASMAYLDLSFNQLNSEIPKELGNMNYLFLINLGSNLLSGAIPDELGDAKTLSSLDLSHNQLEGPIPGSLSTLGLLQYIDLSYNKLNGSVPVLGSLATFPESQYENNSGLCGIPLPPCLPISSLHGGRHSGHNYHPSNLIILLACVTVALAVIGFFLYLAMIKKTEKGQVRASVDDPVGHQLISHLELVRATNNFNENNMLGSGGFGKVFRGQLSNGLVVAVKVLDMRSEHTTRSFDAECRVLRMARHRNLIQVINTCSNMDFRALVLQYMPNGSLDTLLHHSHLREMQFGFHERLGVMLDVSMALEYLHHGYHEVVLHCDLKPSNVLFDEDMIAHVADFGIARLLQGNDSSTIASNMPGSIGYMSPEYGSYGKASRKSDVFSYGIMLIEVFTGRKPEDAMFVGDLTLRRWVQQLFPAELIHAVDARLLHGSSSWCELHDNFLVPIIEIGLLCTKDSPNDRIKISDVVLRLTKIQIAYTKWTTRHNDL</sequence>
<evidence type="ECO:0000313" key="27">
    <source>
        <dbReference type="Proteomes" id="UP001231189"/>
    </source>
</evidence>
<evidence type="ECO:0000256" key="24">
    <source>
        <dbReference type="SAM" id="SignalP"/>
    </source>
</evidence>
<dbReference type="FunFam" id="3.80.10.10:FF:000095">
    <property type="entry name" value="LRR receptor-like serine/threonine-protein kinase GSO1"/>
    <property type="match status" value="1"/>
</dbReference>
<evidence type="ECO:0000256" key="6">
    <source>
        <dbReference type="ARBA" id="ARBA00022553"/>
    </source>
</evidence>
<dbReference type="InterPro" id="IPR032675">
    <property type="entry name" value="LRR_dom_sf"/>
</dbReference>
<dbReference type="FunFam" id="3.80.10.10:FF:000111">
    <property type="entry name" value="LRR receptor-like serine/threonine-protein kinase ERECTA"/>
    <property type="match status" value="1"/>
</dbReference>
<evidence type="ECO:0000256" key="21">
    <source>
        <dbReference type="ARBA" id="ARBA00048679"/>
    </source>
</evidence>
<evidence type="ECO:0000256" key="5">
    <source>
        <dbReference type="ARBA" id="ARBA00022527"/>
    </source>
</evidence>
<dbReference type="PROSITE" id="PS50011">
    <property type="entry name" value="PROTEIN_KINASE_DOM"/>
    <property type="match status" value="1"/>
</dbReference>
<keyword evidence="11 24" id="KW-0732">Signal</keyword>
<evidence type="ECO:0000256" key="17">
    <source>
        <dbReference type="ARBA" id="ARBA00023136"/>
    </source>
</evidence>
<evidence type="ECO:0000256" key="8">
    <source>
        <dbReference type="ARBA" id="ARBA00022626"/>
    </source>
</evidence>
<dbReference type="Gene3D" id="3.80.10.10">
    <property type="entry name" value="Ribonuclease Inhibitor"/>
    <property type="match status" value="1"/>
</dbReference>
<dbReference type="PANTHER" id="PTHR27008:SF497">
    <property type="entry name" value="OS11G0695000 PROTEIN"/>
    <property type="match status" value="1"/>
</dbReference>
<keyword evidence="12" id="KW-0677">Repeat</keyword>
<dbReference type="InterPro" id="IPR045381">
    <property type="entry name" value="BRI1_island_dom"/>
</dbReference>
<evidence type="ECO:0000256" key="22">
    <source>
        <dbReference type="PROSITE-ProRule" id="PRU10141"/>
    </source>
</evidence>
<dbReference type="PANTHER" id="PTHR27008">
    <property type="entry name" value="OS04G0122200 PROTEIN"/>
    <property type="match status" value="1"/>
</dbReference>
<keyword evidence="5" id="KW-0723">Serine/threonine-protein kinase</keyword>
<keyword evidence="14" id="KW-0418">Kinase</keyword>
<dbReference type="PROSITE" id="PS00107">
    <property type="entry name" value="PROTEIN_KINASE_ATP"/>
    <property type="match status" value="1"/>
</dbReference>
<keyword evidence="17 23" id="KW-0472">Membrane</keyword>
<comment type="catalytic activity">
    <reaction evidence="21">
        <text>L-seryl-[protein] + ATP = O-phospho-L-seryl-[protein] + ADP + H(+)</text>
        <dbReference type="Rhea" id="RHEA:17989"/>
        <dbReference type="Rhea" id="RHEA-COMP:9863"/>
        <dbReference type="Rhea" id="RHEA-COMP:11604"/>
        <dbReference type="ChEBI" id="CHEBI:15378"/>
        <dbReference type="ChEBI" id="CHEBI:29999"/>
        <dbReference type="ChEBI" id="CHEBI:30616"/>
        <dbReference type="ChEBI" id="CHEBI:83421"/>
        <dbReference type="ChEBI" id="CHEBI:456216"/>
        <dbReference type="EC" id="2.7.11.1"/>
    </reaction>
</comment>
<dbReference type="InterPro" id="IPR008271">
    <property type="entry name" value="Ser/Thr_kinase_AS"/>
</dbReference>
<organism evidence="26 27">
    <name type="scientific">Lolium multiflorum</name>
    <name type="common">Italian ryegrass</name>
    <name type="synonym">Lolium perenne subsp. multiflorum</name>
    <dbReference type="NCBI Taxonomy" id="4521"/>
    <lineage>
        <taxon>Eukaryota</taxon>
        <taxon>Viridiplantae</taxon>
        <taxon>Streptophyta</taxon>
        <taxon>Embryophyta</taxon>
        <taxon>Tracheophyta</taxon>
        <taxon>Spermatophyta</taxon>
        <taxon>Magnoliopsida</taxon>
        <taxon>Liliopsida</taxon>
        <taxon>Poales</taxon>
        <taxon>Poaceae</taxon>
        <taxon>BOP clade</taxon>
        <taxon>Pooideae</taxon>
        <taxon>Poodae</taxon>
        <taxon>Poeae</taxon>
        <taxon>Poeae Chloroplast Group 2 (Poeae type)</taxon>
        <taxon>Loliodinae</taxon>
        <taxon>Loliinae</taxon>
        <taxon>Lolium</taxon>
    </lineage>
</organism>
<gene>
    <name evidence="26" type="ORF">QYE76_000572</name>
</gene>